<keyword evidence="6 8" id="KW-0067">ATP-binding</keyword>
<dbReference type="GO" id="GO:0005524">
    <property type="term" value="F:ATP binding"/>
    <property type="evidence" value="ECO:0007669"/>
    <property type="project" value="UniProtKB-KW"/>
</dbReference>
<organism evidence="9 10">
    <name type="scientific">Wenzhouxiangella limi</name>
    <dbReference type="NCBI Taxonomy" id="2707351"/>
    <lineage>
        <taxon>Bacteria</taxon>
        <taxon>Pseudomonadati</taxon>
        <taxon>Pseudomonadota</taxon>
        <taxon>Gammaproteobacteria</taxon>
        <taxon>Chromatiales</taxon>
        <taxon>Wenzhouxiangellaceae</taxon>
        <taxon>Wenzhouxiangella</taxon>
    </lineage>
</organism>
<dbReference type="RefSeq" id="WP_164211771.1">
    <property type="nucleotide sequence ID" value="NZ_JAAGSC010000042.1"/>
</dbReference>
<dbReference type="Pfam" id="PF02569">
    <property type="entry name" value="Pantoate_ligase"/>
    <property type="match status" value="1"/>
</dbReference>
<dbReference type="PANTHER" id="PTHR21299:SF1">
    <property type="entry name" value="PANTOATE--BETA-ALANINE LIGASE"/>
    <property type="match status" value="1"/>
</dbReference>
<dbReference type="HAMAP" id="MF_00158">
    <property type="entry name" value="PanC"/>
    <property type="match status" value="1"/>
</dbReference>
<keyword evidence="4 8" id="KW-0566">Pantothenate biosynthesis</keyword>
<dbReference type="SUPFAM" id="SSF52374">
    <property type="entry name" value="Nucleotidylyl transferase"/>
    <property type="match status" value="1"/>
</dbReference>
<evidence type="ECO:0000256" key="5">
    <source>
        <dbReference type="ARBA" id="ARBA00022741"/>
    </source>
</evidence>
<evidence type="ECO:0000256" key="2">
    <source>
        <dbReference type="ARBA" id="ARBA00009256"/>
    </source>
</evidence>
<dbReference type="GO" id="GO:0005829">
    <property type="term" value="C:cytosol"/>
    <property type="evidence" value="ECO:0007669"/>
    <property type="project" value="TreeGrafter"/>
</dbReference>
<dbReference type="NCBIfam" id="TIGR00018">
    <property type="entry name" value="panC"/>
    <property type="match status" value="1"/>
</dbReference>
<evidence type="ECO:0000313" key="10">
    <source>
        <dbReference type="Proteomes" id="UP000484885"/>
    </source>
</evidence>
<comment type="function">
    <text evidence="8">Catalyzes the condensation of pantoate with beta-alanine in an ATP-dependent reaction via a pantoyl-adenylate intermediate.</text>
</comment>
<comment type="caution">
    <text evidence="9">The sequence shown here is derived from an EMBL/GenBank/DDBJ whole genome shotgun (WGS) entry which is preliminary data.</text>
</comment>
<dbReference type="InterPro" id="IPR042176">
    <property type="entry name" value="Pantoate_ligase_C"/>
</dbReference>
<feature type="binding site" evidence="8">
    <location>
        <position position="175"/>
    </location>
    <ligand>
        <name>ATP</name>
        <dbReference type="ChEBI" id="CHEBI:30616"/>
    </ligand>
</feature>
<sequence>MEILRSISDCRAWRRNDRRAEPVGFVPTMGSLHAGHMALVRAAQARCRRSVVSIFVNPAQFDDPKDLAQYPIAAETDRLALEQAGVDALFVPSAEEIYPDRYRFRVSESEDSRVLCGAHRPGHFDGVLTVVMKLFHIIEPDQAFFGEKDFQQLQLIGDMVKAFHLPLTVVAVPTVREPDGLAMSSRNQRLGPEARSAAPLIHQLLKSDLGCREVRRALEGAGFEVDYVEQRWGRRLAAARIDGVRLIDNVAL</sequence>
<feature type="binding site" evidence="8">
    <location>
        <position position="60"/>
    </location>
    <ligand>
        <name>beta-alanine</name>
        <dbReference type="ChEBI" id="CHEBI:57966"/>
    </ligand>
</feature>
<keyword evidence="3 8" id="KW-0436">Ligase</keyword>
<protein>
    <recommendedName>
        <fullName evidence="8">Pantothenate synthetase</fullName>
        <shortName evidence="8">PS</shortName>
        <ecNumber evidence="8">6.3.2.1</ecNumber>
    </recommendedName>
    <alternativeName>
        <fullName evidence="8">Pantoate--beta-alanine ligase</fullName>
    </alternativeName>
    <alternativeName>
        <fullName evidence="8">Pantoate-activating enzyme</fullName>
    </alternativeName>
</protein>
<dbReference type="Gene3D" id="3.40.50.620">
    <property type="entry name" value="HUPs"/>
    <property type="match status" value="1"/>
</dbReference>
<dbReference type="EC" id="6.3.2.1" evidence="8"/>
<evidence type="ECO:0000256" key="3">
    <source>
        <dbReference type="ARBA" id="ARBA00022598"/>
    </source>
</evidence>
<dbReference type="GO" id="GO:0004592">
    <property type="term" value="F:pantoate-beta-alanine ligase activity"/>
    <property type="evidence" value="ECO:0007669"/>
    <property type="project" value="UniProtKB-UniRule"/>
</dbReference>
<evidence type="ECO:0000256" key="7">
    <source>
        <dbReference type="ARBA" id="ARBA00048258"/>
    </source>
</evidence>
<dbReference type="AlphaFoldDB" id="A0A845V279"/>
<evidence type="ECO:0000313" key="9">
    <source>
        <dbReference type="EMBL" id="NDY96370.1"/>
    </source>
</evidence>
<accession>A0A845V279</accession>
<evidence type="ECO:0000256" key="8">
    <source>
        <dbReference type="HAMAP-Rule" id="MF_00158"/>
    </source>
</evidence>
<feature type="binding site" evidence="8">
    <location>
        <position position="60"/>
    </location>
    <ligand>
        <name>(R)-pantoate</name>
        <dbReference type="ChEBI" id="CHEBI:15980"/>
    </ligand>
</feature>
<dbReference type="EMBL" id="JAAGSC010000042">
    <property type="protein sequence ID" value="NDY96370.1"/>
    <property type="molecule type" value="Genomic_DNA"/>
</dbReference>
<dbReference type="PANTHER" id="PTHR21299">
    <property type="entry name" value="CYTIDYLATE KINASE/PANTOATE-BETA-ALANINE LIGASE"/>
    <property type="match status" value="1"/>
</dbReference>
<evidence type="ECO:0000256" key="6">
    <source>
        <dbReference type="ARBA" id="ARBA00022840"/>
    </source>
</evidence>
<name>A0A845V279_9GAMM</name>
<feature type="active site" description="Proton donor" evidence="8">
    <location>
        <position position="36"/>
    </location>
</feature>
<feature type="binding site" evidence="8">
    <location>
        <begin position="29"/>
        <end position="36"/>
    </location>
    <ligand>
        <name>ATP</name>
        <dbReference type="ChEBI" id="CHEBI:30616"/>
    </ligand>
</feature>
<dbReference type="InterPro" id="IPR003721">
    <property type="entry name" value="Pantoate_ligase"/>
</dbReference>
<comment type="subcellular location">
    <subcellularLocation>
        <location evidence="8">Cytoplasm</location>
    </subcellularLocation>
</comment>
<comment type="pathway">
    <text evidence="1 8">Cofactor biosynthesis; (R)-pantothenate biosynthesis; (R)-pantothenate from (R)-pantoate and beta-alanine: step 1/1.</text>
</comment>
<feature type="binding site" evidence="8">
    <location>
        <begin position="146"/>
        <end position="149"/>
    </location>
    <ligand>
        <name>ATP</name>
        <dbReference type="ChEBI" id="CHEBI:30616"/>
    </ligand>
</feature>
<dbReference type="GO" id="GO:0015940">
    <property type="term" value="P:pantothenate biosynthetic process"/>
    <property type="evidence" value="ECO:0007669"/>
    <property type="project" value="UniProtKB-UniRule"/>
</dbReference>
<feature type="binding site" evidence="8">
    <location>
        <position position="152"/>
    </location>
    <ligand>
        <name>(R)-pantoate</name>
        <dbReference type="ChEBI" id="CHEBI:15980"/>
    </ligand>
</feature>
<evidence type="ECO:0000256" key="4">
    <source>
        <dbReference type="ARBA" id="ARBA00022655"/>
    </source>
</evidence>
<keyword evidence="5 8" id="KW-0547">Nucleotide-binding</keyword>
<gene>
    <name evidence="8" type="primary">panC</name>
    <name evidence="9" type="ORF">G3I74_11575</name>
</gene>
<comment type="subunit">
    <text evidence="8">Homodimer.</text>
</comment>
<keyword evidence="8" id="KW-0963">Cytoplasm</keyword>
<dbReference type="Gene3D" id="3.30.1300.10">
    <property type="entry name" value="Pantoate-beta-alanine ligase, C-terminal domain"/>
    <property type="match status" value="1"/>
</dbReference>
<dbReference type="Proteomes" id="UP000484885">
    <property type="component" value="Unassembled WGS sequence"/>
</dbReference>
<comment type="catalytic activity">
    <reaction evidence="7 8">
        <text>(R)-pantoate + beta-alanine + ATP = (R)-pantothenate + AMP + diphosphate + H(+)</text>
        <dbReference type="Rhea" id="RHEA:10912"/>
        <dbReference type="ChEBI" id="CHEBI:15378"/>
        <dbReference type="ChEBI" id="CHEBI:15980"/>
        <dbReference type="ChEBI" id="CHEBI:29032"/>
        <dbReference type="ChEBI" id="CHEBI:30616"/>
        <dbReference type="ChEBI" id="CHEBI:33019"/>
        <dbReference type="ChEBI" id="CHEBI:57966"/>
        <dbReference type="ChEBI" id="CHEBI:456215"/>
        <dbReference type="EC" id="6.3.2.1"/>
    </reaction>
</comment>
<dbReference type="InterPro" id="IPR014729">
    <property type="entry name" value="Rossmann-like_a/b/a_fold"/>
</dbReference>
<comment type="miscellaneous">
    <text evidence="8">The reaction proceeds by a bi uni uni bi ping pong mechanism.</text>
</comment>
<feature type="binding site" evidence="8">
    <location>
        <begin position="183"/>
        <end position="186"/>
    </location>
    <ligand>
        <name>ATP</name>
        <dbReference type="ChEBI" id="CHEBI:30616"/>
    </ligand>
</feature>
<proteinExistence type="inferred from homology"/>
<evidence type="ECO:0000256" key="1">
    <source>
        <dbReference type="ARBA" id="ARBA00004990"/>
    </source>
</evidence>
<comment type="similarity">
    <text evidence="2 8">Belongs to the pantothenate synthetase family.</text>
</comment>
<dbReference type="UniPathway" id="UPA00028">
    <property type="reaction ID" value="UER00005"/>
</dbReference>
<reference evidence="9 10" key="1">
    <citation type="submission" date="2020-02" db="EMBL/GenBank/DDBJ databases">
        <authorList>
            <person name="Zhang X.-Y."/>
        </authorList>
    </citation>
    <scope>NUCLEOTIDE SEQUENCE [LARGE SCALE GENOMIC DNA]</scope>
    <source>
        <strain evidence="9 10">C33</strain>
    </source>
</reference>
<keyword evidence="10" id="KW-1185">Reference proteome</keyword>